<protein>
    <recommendedName>
        <fullName evidence="4 13">Pyruvate kinase</fullName>
        <ecNumber evidence="4 13">2.7.1.40</ecNumber>
    </recommendedName>
</protein>
<dbReference type="InterPro" id="IPR015795">
    <property type="entry name" value="Pyrv_Knase_C"/>
</dbReference>
<evidence type="ECO:0000256" key="14">
    <source>
        <dbReference type="RuleBase" id="RU000504"/>
    </source>
</evidence>
<dbReference type="EMBL" id="CP036280">
    <property type="protein sequence ID" value="QDU72935.1"/>
    <property type="molecule type" value="Genomic_DNA"/>
</dbReference>
<evidence type="ECO:0000256" key="7">
    <source>
        <dbReference type="ARBA" id="ARBA00022741"/>
    </source>
</evidence>
<feature type="domain" description="Pyruvate kinase C-terminal" evidence="16">
    <location>
        <begin position="385"/>
        <end position="496"/>
    </location>
</feature>
<dbReference type="UniPathway" id="UPA00109">
    <property type="reaction ID" value="UER00188"/>
</dbReference>
<dbReference type="AlphaFoldDB" id="A0A518C129"/>
<evidence type="ECO:0000256" key="5">
    <source>
        <dbReference type="ARBA" id="ARBA00022679"/>
    </source>
</evidence>
<accession>A0A518C129</accession>
<dbReference type="PRINTS" id="PR01050">
    <property type="entry name" value="PYRUVTKNASE"/>
</dbReference>
<dbReference type="SUPFAM" id="SSF52935">
    <property type="entry name" value="PK C-terminal domain-like"/>
    <property type="match status" value="1"/>
</dbReference>
<keyword evidence="11 14" id="KW-0324">Glycolysis</keyword>
<comment type="catalytic activity">
    <reaction evidence="14">
        <text>pyruvate + ATP = phosphoenolpyruvate + ADP + H(+)</text>
        <dbReference type="Rhea" id="RHEA:18157"/>
        <dbReference type="ChEBI" id="CHEBI:15361"/>
        <dbReference type="ChEBI" id="CHEBI:15378"/>
        <dbReference type="ChEBI" id="CHEBI:30616"/>
        <dbReference type="ChEBI" id="CHEBI:58702"/>
        <dbReference type="ChEBI" id="CHEBI:456216"/>
        <dbReference type="EC" id="2.7.1.40"/>
    </reaction>
</comment>
<keyword evidence="6" id="KW-0479">Metal-binding</keyword>
<comment type="cofactor">
    <cofactor evidence="1">
        <name>K(+)</name>
        <dbReference type="ChEBI" id="CHEBI:29103"/>
    </cofactor>
</comment>
<keyword evidence="5 14" id="KW-0808">Transferase</keyword>
<dbReference type="InterPro" id="IPR040442">
    <property type="entry name" value="Pyrv_kinase-like_dom_sf"/>
</dbReference>
<dbReference type="GO" id="GO:0004743">
    <property type="term" value="F:pyruvate kinase activity"/>
    <property type="evidence" value="ECO:0007669"/>
    <property type="project" value="UniProtKB-UniRule"/>
</dbReference>
<dbReference type="Pfam" id="PF00224">
    <property type="entry name" value="PK"/>
    <property type="match status" value="1"/>
</dbReference>
<dbReference type="Pfam" id="PF02887">
    <property type="entry name" value="PK_C"/>
    <property type="match status" value="1"/>
</dbReference>
<comment type="pathway">
    <text evidence="2 14">Carbohydrate degradation; glycolysis; pyruvate from D-glyceraldehyde 3-phosphate: step 5/5.</text>
</comment>
<sequence>MSDPSNAILTKILATLGPATNTEETVRRLIEEGVRAFRINFSHGDFDGFDQLLSVIRLTSDKLGIPVGVLGDLCGPKIRLGKLDGGGFDVETGDRVEFTTESIIGHRDSETDVAVLGTNYPPFVQEVDAGQRVLIDDGAVRLLAIDRIDGEDGPRLMCRVTEGGRISNNKGVNLPDSSVSAPSVTDYDRRCLDWAIRRELDYLALSFVRQASDVEDLIALMMDRGRDNVKRFSTTRLPVIAKIETPQAIRDLDRIVEVSDGIMVARGDLGVEMDLPRVPVIQKRIIETCHRLGKPVIVATQMLQSMIEHATPTRAEVSDVANAICDGADAVMLSGETAIGRFPVQAVYIMKHTASITERFVAELPEAYGLRDTNLRGSKYRTASLARAVKVIVEDINPRCVVMWSELGGGARYLAHSRLPVPIIAISSNLQALRQMTLLHGVLPMHMDRPEGTSEFVDAVDKLFMARGWGQQGDPIVFVKGQPIGVPGVTNQLQVHYLGDACRLEDAPGRE</sequence>
<dbReference type="Gene3D" id="3.40.1380.20">
    <property type="entry name" value="Pyruvate kinase, C-terminal domain"/>
    <property type="match status" value="1"/>
</dbReference>
<proteinExistence type="inferred from homology"/>
<keyword evidence="12 17" id="KW-0670">Pyruvate</keyword>
<dbReference type="InterPro" id="IPR001697">
    <property type="entry name" value="Pyr_Knase"/>
</dbReference>
<dbReference type="Gene3D" id="2.40.33.10">
    <property type="entry name" value="PK beta-barrel domain-like"/>
    <property type="match status" value="1"/>
</dbReference>
<organism evidence="17 18">
    <name type="scientific">Mucisphaera calidilacus</name>
    <dbReference type="NCBI Taxonomy" id="2527982"/>
    <lineage>
        <taxon>Bacteria</taxon>
        <taxon>Pseudomonadati</taxon>
        <taxon>Planctomycetota</taxon>
        <taxon>Phycisphaerae</taxon>
        <taxon>Phycisphaerales</taxon>
        <taxon>Phycisphaeraceae</taxon>
        <taxon>Mucisphaera</taxon>
    </lineage>
</organism>
<evidence type="ECO:0000256" key="6">
    <source>
        <dbReference type="ARBA" id="ARBA00022723"/>
    </source>
</evidence>
<dbReference type="SUPFAM" id="SSF50800">
    <property type="entry name" value="PK beta-barrel domain-like"/>
    <property type="match status" value="1"/>
</dbReference>
<dbReference type="InterPro" id="IPR036918">
    <property type="entry name" value="Pyrv_Knase_C_sf"/>
</dbReference>
<evidence type="ECO:0000256" key="2">
    <source>
        <dbReference type="ARBA" id="ARBA00004997"/>
    </source>
</evidence>
<dbReference type="Proteomes" id="UP000320386">
    <property type="component" value="Chromosome"/>
</dbReference>
<dbReference type="InterPro" id="IPR015813">
    <property type="entry name" value="Pyrv/PenolPyrv_kinase-like_dom"/>
</dbReference>
<dbReference type="InterPro" id="IPR018209">
    <property type="entry name" value="Pyrv_Knase_AS"/>
</dbReference>
<evidence type="ECO:0000256" key="11">
    <source>
        <dbReference type="ARBA" id="ARBA00023152"/>
    </source>
</evidence>
<dbReference type="FunFam" id="2.40.33.10:FF:000001">
    <property type="entry name" value="Pyruvate kinase"/>
    <property type="match status" value="1"/>
</dbReference>
<dbReference type="NCBIfam" id="NF004491">
    <property type="entry name" value="PRK05826.1"/>
    <property type="match status" value="1"/>
</dbReference>
<dbReference type="GO" id="GO:0000287">
    <property type="term" value="F:magnesium ion binding"/>
    <property type="evidence" value="ECO:0007669"/>
    <property type="project" value="UniProtKB-UniRule"/>
</dbReference>
<dbReference type="SUPFAM" id="SSF51621">
    <property type="entry name" value="Phosphoenolpyruvate/pyruvate domain"/>
    <property type="match status" value="1"/>
</dbReference>
<comment type="similarity">
    <text evidence="3 14">Belongs to the pyruvate kinase family.</text>
</comment>
<dbReference type="EC" id="2.7.1.40" evidence="4 13"/>
<evidence type="ECO:0000256" key="4">
    <source>
        <dbReference type="ARBA" id="ARBA00012142"/>
    </source>
</evidence>
<reference evidence="17 18" key="1">
    <citation type="submission" date="2019-02" db="EMBL/GenBank/DDBJ databases">
        <title>Deep-cultivation of Planctomycetes and their phenomic and genomic characterization uncovers novel biology.</title>
        <authorList>
            <person name="Wiegand S."/>
            <person name="Jogler M."/>
            <person name="Boedeker C."/>
            <person name="Pinto D."/>
            <person name="Vollmers J."/>
            <person name="Rivas-Marin E."/>
            <person name="Kohn T."/>
            <person name="Peeters S.H."/>
            <person name="Heuer A."/>
            <person name="Rast P."/>
            <person name="Oberbeckmann S."/>
            <person name="Bunk B."/>
            <person name="Jeske O."/>
            <person name="Meyerdierks A."/>
            <person name="Storesund J.E."/>
            <person name="Kallscheuer N."/>
            <person name="Luecker S."/>
            <person name="Lage O.M."/>
            <person name="Pohl T."/>
            <person name="Merkel B.J."/>
            <person name="Hornburger P."/>
            <person name="Mueller R.-W."/>
            <person name="Bruemmer F."/>
            <person name="Labrenz M."/>
            <person name="Spormann A.M."/>
            <person name="Op den Camp H."/>
            <person name="Overmann J."/>
            <person name="Amann R."/>
            <person name="Jetten M.S.M."/>
            <person name="Mascher T."/>
            <person name="Medema M.H."/>
            <person name="Devos D.P."/>
            <person name="Kaster A.-K."/>
            <person name="Ovreas L."/>
            <person name="Rohde M."/>
            <person name="Galperin M.Y."/>
            <person name="Jogler C."/>
        </authorList>
    </citation>
    <scope>NUCLEOTIDE SEQUENCE [LARGE SCALE GENOMIC DNA]</scope>
    <source>
        <strain evidence="17 18">Pan265</strain>
    </source>
</reference>
<dbReference type="GO" id="GO:0030955">
    <property type="term" value="F:potassium ion binding"/>
    <property type="evidence" value="ECO:0007669"/>
    <property type="project" value="UniProtKB-UniRule"/>
</dbReference>
<gene>
    <name evidence="17" type="primary">pyk</name>
    <name evidence="17" type="ORF">Pan265_28110</name>
</gene>
<dbReference type="InterPro" id="IPR015806">
    <property type="entry name" value="Pyrv_Knase_insert_dom_sf"/>
</dbReference>
<evidence type="ECO:0000313" key="17">
    <source>
        <dbReference type="EMBL" id="QDU72935.1"/>
    </source>
</evidence>
<keyword evidence="10 14" id="KW-0460">Magnesium</keyword>
<evidence type="ECO:0000313" key="18">
    <source>
        <dbReference type="Proteomes" id="UP000320386"/>
    </source>
</evidence>
<keyword evidence="8 14" id="KW-0418">Kinase</keyword>
<feature type="domain" description="Pyruvate kinase barrel" evidence="15">
    <location>
        <begin position="10"/>
        <end position="347"/>
    </location>
</feature>
<dbReference type="GO" id="GO:0016301">
    <property type="term" value="F:kinase activity"/>
    <property type="evidence" value="ECO:0007669"/>
    <property type="project" value="UniProtKB-KW"/>
</dbReference>
<evidence type="ECO:0000259" key="15">
    <source>
        <dbReference type="Pfam" id="PF00224"/>
    </source>
</evidence>
<dbReference type="RefSeq" id="WP_236254480.1">
    <property type="nucleotide sequence ID" value="NZ_CP036280.1"/>
</dbReference>
<dbReference type="InterPro" id="IPR015793">
    <property type="entry name" value="Pyrv_Knase_brl"/>
</dbReference>
<evidence type="ECO:0000256" key="3">
    <source>
        <dbReference type="ARBA" id="ARBA00008663"/>
    </source>
</evidence>
<evidence type="ECO:0000256" key="1">
    <source>
        <dbReference type="ARBA" id="ARBA00001958"/>
    </source>
</evidence>
<name>A0A518C129_9BACT</name>
<keyword evidence="9" id="KW-0067">ATP-binding</keyword>
<evidence type="ECO:0000256" key="13">
    <source>
        <dbReference type="NCBIfam" id="TIGR01064"/>
    </source>
</evidence>
<evidence type="ECO:0000256" key="8">
    <source>
        <dbReference type="ARBA" id="ARBA00022777"/>
    </source>
</evidence>
<evidence type="ECO:0000256" key="12">
    <source>
        <dbReference type="ARBA" id="ARBA00023317"/>
    </source>
</evidence>
<dbReference type="GO" id="GO:0005524">
    <property type="term" value="F:ATP binding"/>
    <property type="evidence" value="ECO:0007669"/>
    <property type="project" value="UniProtKB-KW"/>
</dbReference>
<dbReference type="PROSITE" id="PS00110">
    <property type="entry name" value="PYRUVATE_KINASE"/>
    <property type="match status" value="1"/>
</dbReference>
<dbReference type="NCBIfam" id="TIGR01064">
    <property type="entry name" value="pyruv_kin"/>
    <property type="match status" value="1"/>
</dbReference>
<dbReference type="Gene3D" id="3.20.20.60">
    <property type="entry name" value="Phosphoenolpyruvate-binding domains"/>
    <property type="match status" value="1"/>
</dbReference>
<keyword evidence="18" id="KW-1185">Reference proteome</keyword>
<evidence type="ECO:0000259" key="16">
    <source>
        <dbReference type="Pfam" id="PF02887"/>
    </source>
</evidence>
<dbReference type="KEGG" id="mcad:Pan265_28110"/>
<dbReference type="PANTHER" id="PTHR11817">
    <property type="entry name" value="PYRUVATE KINASE"/>
    <property type="match status" value="1"/>
</dbReference>
<keyword evidence="7" id="KW-0547">Nucleotide-binding</keyword>
<evidence type="ECO:0000256" key="9">
    <source>
        <dbReference type="ARBA" id="ARBA00022840"/>
    </source>
</evidence>
<dbReference type="InterPro" id="IPR011037">
    <property type="entry name" value="Pyrv_Knase-like_insert_dom_sf"/>
</dbReference>
<evidence type="ECO:0000256" key="10">
    <source>
        <dbReference type="ARBA" id="ARBA00022842"/>
    </source>
</evidence>